<dbReference type="PANTHER" id="PTHR38167">
    <property type="entry name" value="C2H2-TYPE DOMAIN-CONTAINING PROTEIN"/>
    <property type="match status" value="1"/>
</dbReference>
<evidence type="ECO:0008006" key="4">
    <source>
        <dbReference type="Google" id="ProtNLM"/>
    </source>
</evidence>
<evidence type="ECO:0000313" key="3">
    <source>
        <dbReference type="Proteomes" id="UP001610563"/>
    </source>
</evidence>
<reference evidence="2 3" key="1">
    <citation type="submission" date="2024-07" db="EMBL/GenBank/DDBJ databases">
        <title>Section-level genome sequencing and comparative genomics of Aspergillus sections Usti and Cavernicolus.</title>
        <authorList>
            <consortium name="Lawrence Berkeley National Laboratory"/>
            <person name="Nybo J.L."/>
            <person name="Vesth T.C."/>
            <person name="Theobald S."/>
            <person name="Frisvad J.C."/>
            <person name="Larsen T.O."/>
            <person name="Kjaerboelling I."/>
            <person name="Rothschild-Mancinelli K."/>
            <person name="Lyhne E.K."/>
            <person name="Kogle M.E."/>
            <person name="Barry K."/>
            <person name="Clum A."/>
            <person name="Na H."/>
            <person name="Ledsgaard L."/>
            <person name="Lin J."/>
            <person name="Lipzen A."/>
            <person name="Kuo A."/>
            <person name="Riley R."/>
            <person name="Mondo S."/>
            <person name="Labutti K."/>
            <person name="Haridas S."/>
            <person name="Pangalinan J."/>
            <person name="Salamov A.A."/>
            <person name="Simmons B.A."/>
            <person name="Magnuson J.K."/>
            <person name="Chen J."/>
            <person name="Drula E."/>
            <person name="Henrissat B."/>
            <person name="Wiebenga A."/>
            <person name="Lubbers R.J."/>
            <person name="Gomes A.C."/>
            <person name="Makela M.R."/>
            <person name="Stajich J."/>
            <person name="Grigoriev I.V."/>
            <person name="Mortensen U.H."/>
            <person name="De Vries R.P."/>
            <person name="Baker S.E."/>
            <person name="Andersen M.R."/>
        </authorList>
    </citation>
    <scope>NUCLEOTIDE SEQUENCE [LARGE SCALE GENOMIC DNA]</scope>
    <source>
        <strain evidence="2 3">CBS 209.92</strain>
    </source>
</reference>
<accession>A0ABR4FXP9</accession>
<gene>
    <name evidence="2" type="ORF">BJX66DRAFT_309652</name>
</gene>
<dbReference type="PANTHER" id="PTHR38167:SF1">
    <property type="entry name" value="C2H2-TYPE DOMAIN-CONTAINING PROTEIN"/>
    <property type="match status" value="1"/>
</dbReference>
<comment type="caution">
    <text evidence="2">The sequence shown here is derived from an EMBL/GenBank/DDBJ whole genome shotgun (WGS) entry which is preliminary data.</text>
</comment>
<feature type="region of interest" description="Disordered" evidence="1">
    <location>
        <begin position="49"/>
        <end position="77"/>
    </location>
</feature>
<evidence type="ECO:0000313" key="2">
    <source>
        <dbReference type="EMBL" id="KAL2788026.1"/>
    </source>
</evidence>
<dbReference type="EMBL" id="JBFTWV010000086">
    <property type="protein sequence ID" value="KAL2788026.1"/>
    <property type="molecule type" value="Genomic_DNA"/>
</dbReference>
<evidence type="ECO:0000256" key="1">
    <source>
        <dbReference type="SAM" id="MobiDB-lite"/>
    </source>
</evidence>
<feature type="compositionally biased region" description="Basic and acidic residues" evidence="1">
    <location>
        <begin position="59"/>
        <end position="69"/>
    </location>
</feature>
<organism evidence="2 3">
    <name type="scientific">Aspergillus keveii</name>
    <dbReference type="NCBI Taxonomy" id="714993"/>
    <lineage>
        <taxon>Eukaryota</taxon>
        <taxon>Fungi</taxon>
        <taxon>Dikarya</taxon>
        <taxon>Ascomycota</taxon>
        <taxon>Pezizomycotina</taxon>
        <taxon>Eurotiomycetes</taxon>
        <taxon>Eurotiomycetidae</taxon>
        <taxon>Eurotiales</taxon>
        <taxon>Aspergillaceae</taxon>
        <taxon>Aspergillus</taxon>
        <taxon>Aspergillus subgen. Nidulantes</taxon>
    </lineage>
</organism>
<name>A0ABR4FXP9_9EURO</name>
<protein>
    <recommendedName>
        <fullName evidence="4">C2H2-type domain-containing protein</fullName>
    </recommendedName>
</protein>
<keyword evidence="3" id="KW-1185">Reference proteome</keyword>
<dbReference type="Proteomes" id="UP001610563">
    <property type="component" value="Unassembled WGS sequence"/>
</dbReference>
<sequence>MSRQVDPNTNPLESAINTISESTLRSLFKELCKKSPEARRLATERLLVDASQEGDEFEADGHEAKDRRVPQPKPAAATLKRPVSRYATCENCTKEFDVTANSSKSCVYHPKDAEPEGEELFVDNYGEFDVDTPELREEFPHCFTFWCCESTLESNPDGCVIDWHRAVSETKKKRSRF</sequence>
<proteinExistence type="predicted"/>